<reference evidence="2 3" key="1">
    <citation type="journal article" date="2015" name="Genome Announc.">
        <title>Expanding the biotechnology potential of lactobacilli through comparative genomics of 213 strains and associated genera.</title>
        <authorList>
            <person name="Sun Z."/>
            <person name="Harris H.M."/>
            <person name="McCann A."/>
            <person name="Guo C."/>
            <person name="Argimon S."/>
            <person name="Zhang W."/>
            <person name="Yang X."/>
            <person name="Jeffery I.B."/>
            <person name="Cooney J.C."/>
            <person name="Kagawa T.F."/>
            <person name="Liu W."/>
            <person name="Song Y."/>
            <person name="Salvetti E."/>
            <person name="Wrobel A."/>
            <person name="Rasinkangas P."/>
            <person name="Parkhill J."/>
            <person name="Rea M.C."/>
            <person name="O'Sullivan O."/>
            <person name="Ritari J."/>
            <person name="Douillard F.P."/>
            <person name="Paul Ross R."/>
            <person name="Yang R."/>
            <person name="Briner A.E."/>
            <person name="Felis G.E."/>
            <person name="de Vos W.M."/>
            <person name="Barrangou R."/>
            <person name="Klaenhammer T.R."/>
            <person name="Caufield P.W."/>
            <person name="Cui Y."/>
            <person name="Zhang H."/>
            <person name="O'Toole P.W."/>
        </authorList>
    </citation>
    <scope>NUCLEOTIDE SEQUENCE [LARGE SCALE GENOMIC DNA]</scope>
    <source>
        <strain evidence="2 3">DSM 7090</strain>
    </source>
</reference>
<accession>A0ABR5PZS4</accession>
<feature type="transmembrane region" description="Helical" evidence="1">
    <location>
        <begin position="20"/>
        <end position="41"/>
    </location>
</feature>
<protein>
    <submittedName>
        <fullName evidence="2">Uncharacterized protein</fullName>
    </submittedName>
</protein>
<comment type="caution">
    <text evidence="2">The sequence shown here is derived from an EMBL/GenBank/DDBJ whole genome shotgun (WGS) entry which is preliminary data.</text>
</comment>
<evidence type="ECO:0000256" key="1">
    <source>
        <dbReference type="SAM" id="Phobius"/>
    </source>
</evidence>
<dbReference type="EMBL" id="JQCP01000002">
    <property type="protein sequence ID" value="KRO02193.1"/>
    <property type="molecule type" value="Genomic_DNA"/>
</dbReference>
<evidence type="ECO:0000313" key="3">
    <source>
        <dbReference type="Proteomes" id="UP000051927"/>
    </source>
</evidence>
<name>A0ABR5PZS4_9ACTN</name>
<keyword evidence="3" id="KW-1185">Reference proteome</keyword>
<keyword evidence="1" id="KW-0812">Transmembrane</keyword>
<keyword evidence="1" id="KW-1133">Transmembrane helix</keyword>
<evidence type="ECO:0000313" key="2">
    <source>
        <dbReference type="EMBL" id="KRO02193.1"/>
    </source>
</evidence>
<proteinExistence type="predicted"/>
<dbReference type="Proteomes" id="UP000051927">
    <property type="component" value="Unassembled WGS sequence"/>
</dbReference>
<keyword evidence="1" id="KW-0472">Membrane</keyword>
<gene>
    <name evidence="2" type="ORF">IV60_GL000614</name>
</gene>
<sequence>MIFGAAFIPGIVESIDIPNGLFFAVMIAIFAAIAVCLCWLYKQLKSEECA</sequence>
<organism evidence="2 3">
    <name type="scientific">Lancefieldella rimae</name>
    <dbReference type="NCBI Taxonomy" id="1383"/>
    <lineage>
        <taxon>Bacteria</taxon>
        <taxon>Bacillati</taxon>
        <taxon>Actinomycetota</taxon>
        <taxon>Coriobacteriia</taxon>
        <taxon>Coriobacteriales</taxon>
        <taxon>Atopobiaceae</taxon>
        <taxon>Lancefieldella</taxon>
    </lineage>
</organism>